<dbReference type="NCBIfam" id="TIGR03828">
    <property type="entry name" value="pfkB"/>
    <property type="match status" value="1"/>
</dbReference>
<dbReference type="InterPro" id="IPR002173">
    <property type="entry name" value="Carboh/pur_kinase_PfkB_CS"/>
</dbReference>
<keyword evidence="3 7" id="KW-0547">Nucleotide-binding</keyword>
<dbReference type="PIRSF" id="PIRSF000535">
    <property type="entry name" value="1PFK/6PFK/LacC"/>
    <property type="match status" value="1"/>
</dbReference>
<organism evidence="11 12">
    <name type="scientific">Staphylococcus chromogenes</name>
    <name type="common">Staphylococcus hyicus subsp. chromogenes</name>
    <dbReference type="NCBI Taxonomy" id="46126"/>
    <lineage>
        <taxon>Bacteria</taxon>
        <taxon>Bacillati</taxon>
        <taxon>Bacillota</taxon>
        <taxon>Bacilli</taxon>
        <taxon>Bacillales</taxon>
        <taxon>Staphylococcaceae</taxon>
        <taxon>Staphylococcus</taxon>
    </lineage>
</organism>
<proteinExistence type="inferred from homology"/>
<comment type="pathway">
    <text evidence="7">Carbohydrate metabolism; D-tagatose 6-phosphate degradation; D-glyceraldehyde 3-phosphate and glycerone phosphate from D-tagatose 6-phosphate: step 1/2.</text>
</comment>
<dbReference type="InterPro" id="IPR022463">
    <property type="entry name" value="1-PFruKinase"/>
</dbReference>
<evidence type="ECO:0000256" key="8">
    <source>
        <dbReference type="RuleBase" id="RU369061"/>
    </source>
</evidence>
<dbReference type="FunFam" id="3.40.1190.20:FF:000001">
    <property type="entry name" value="Phosphofructokinase"/>
    <property type="match status" value="1"/>
</dbReference>
<evidence type="ECO:0000313" key="13">
    <source>
        <dbReference type="Proteomes" id="UP001240157"/>
    </source>
</evidence>
<gene>
    <name evidence="11" type="primary">pfkB</name>
    <name evidence="11" type="ORF">BU653_00895</name>
    <name evidence="10" type="ORF">RCF65_05110</name>
</gene>
<dbReference type="AlphaFoldDB" id="A0AAE5T246"/>
<keyword evidence="5 7" id="KW-0067">ATP-binding</keyword>
<dbReference type="GO" id="GO:0044281">
    <property type="term" value="P:small molecule metabolic process"/>
    <property type="evidence" value="ECO:0007669"/>
    <property type="project" value="UniProtKB-ARBA"/>
</dbReference>
<keyword evidence="2 7" id="KW-0808">Transferase</keyword>
<reference evidence="11 12" key="1">
    <citation type="journal article" date="2016" name="Front. Microbiol.">
        <title>Comprehensive Phylogenetic Analysis of Bovine Non-aureus Staphylococci Species Based on Whole-Genome Sequencing.</title>
        <authorList>
            <person name="Naushad S."/>
            <person name="Barkema H.W."/>
            <person name="Luby C."/>
            <person name="Condas L.A."/>
            <person name="Nobrega D.B."/>
            <person name="Carson D.A."/>
            <person name="De Buck J."/>
        </authorList>
    </citation>
    <scope>NUCLEOTIDE SEQUENCE [LARGE SCALE GENOMIC DNA]</scope>
    <source>
        <strain evidence="11 12">SNUC 505</strain>
    </source>
</reference>
<evidence type="ECO:0000256" key="5">
    <source>
        <dbReference type="ARBA" id="ARBA00022840"/>
    </source>
</evidence>
<dbReference type="RefSeq" id="WP_105965134.1">
    <property type="nucleotide sequence ID" value="NZ_JAHCNX010000002.1"/>
</dbReference>
<dbReference type="CDD" id="cd01164">
    <property type="entry name" value="FruK_PfkB_like"/>
    <property type="match status" value="1"/>
</dbReference>
<dbReference type="SUPFAM" id="SSF53613">
    <property type="entry name" value="Ribokinase-like"/>
    <property type="match status" value="1"/>
</dbReference>
<evidence type="ECO:0000256" key="3">
    <source>
        <dbReference type="ARBA" id="ARBA00022741"/>
    </source>
</evidence>
<sequence length="307" mass="33110">MIYTVTLNPSIDYIVFLDQYRSGELNRSTSTAKFAGGKGINVSRVLKTLQVPSIALGFIGGFPGRFIKNQLENAGIETDFTEVNEDTRINIKLKNEQETEINAAGPSISEAQFQSLLQRIQQTTPEDIVVLAGSVPSSLPQTTYEKIAKVVQQTGAQLVVDAEKGLMKGILKYRPLFVKPNQHELEEMFEVKMSSDKEIVHYASRLLEEGAQAVLVSLGGEGAIYVDAQNAFKITAPKGEVINTVGAGDSTVAGMLAGNASKLPIEQRLKLAIASGSATAFNDDLAELQAIQSLQSQVSVTPIHKEG</sequence>
<comment type="catalytic activity">
    <reaction evidence="7">
        <text>D-tagatofuranose 6-phosphate + ATP = D-tagatofuranose 1,6-bisphosphate + ADP + H(+)</text>
        <dbReference type="Rhea" id="RHEA:12420"/>
        <dbReference type="ChEBI" id="CHEBI:15378"/>
        <dbReference type="ChEBI" id="CHEBI:30616"/>
        <dbReference type="ChEBI" id="CHEBI:58694"/>
        <dbReference type="ChEBI" id="CHEBI:58695"/>
        <dbReference type="ChEBI" id="CHEBI:456216"/>
        <dbReference type="EC" id="2.7.1.144"/>
    </reaction>
</comment>
<dbReference type="NCBIfam" id="TIGR03168">
    <property type="entry name" value="1-PFK"/>
    <property type="match status" value="1"/>
</dbReference>
<evidence type="ECO:0000313" key="12">
    <source>
        <dbReference type="Proteomes" id="UP000242704"/>
    </source>
</evidence>
<keyword evidence="4 8" id="KW-0418">Kinase</keyword>
<dbReference type="GO" id="GO:0016052">
    <property type="term" value="P:carbohydrate catabolic process"/>
    <property type="evidence" value="ECO:0007669"/>
    <property type="project" value="UniProtKB-ARBA"/>
</dbReference>
<dbReference type="PANTHER" id="PTHR46566:SF1">
    <property type="entry name" value="1-PHOSPHOFRUCTOKINASE"/>
    <property type="match status" value="1"/>
</dbReference>
<protein>
    <recommendedName>
        <fullName evidence="7">Tagatose-6-phosphate kinase</fullName>
        <ecNumber evidence="7">2.7.1.144</ecNumber>
    </recommendedName>
</protein>
<evidence type="ECO:0000256" key="7">
    <source>
        <dbReference type="PIRNR" id="PIRNR000535"/>
    </source>
</evidence>
<evidence type="ECO:0000259" key="9">
    <source>
        <dbReference type="Pfam" id="PF00294"/>
    </source>
</evidence>
<dbReference type="GO" id="GO:0005829">
    <property type="term" value="C:cytosol"/>
    <property type="evidence" value="ECO:0007669"/>
    <property type="project" value="TreeGrafter"/>
</dbReference>
<evidence type="ECO:0000313" key="10">
    <source>
        <dbReference type="EMBL" id="MDQ7175360.1"/>
    </source>
</evidence>
<dbReference type="EMBL" id="PZBZ01000002">
    <property type="protein sequence ID" value="PTG17131.1"/>
    <property type="molecule type" value="Genomic_DNA"/>
</dbReference>
<comment type="similarity">
    <text evidence="1">Belongs to the carbohydrate kinase pfkB family.</text>
</comment>
<name>A0AAE5T246_STACR</name>
<dbReference type="InterPro" id="IPR011611">
    <property type="entry name" value="PfkB_dom"/>
</dbReference>
<dbReference type="GO" id="GO:0005988">
    <property type="term" value="P:lactose metabolic process"/>
    <property type="evidence" value="ECO:0007669"/>
    <property type="project" value="UniProtKB-KW"/>
</dbReference>
<evidence type="ECO:0000256" key="4">
    <source>
        <dbReference type="ARBA" id="ARBA00022777"/>
    </source>
</evidence>
<keyword evidence="7" id="KW-0423">Lactose metabolism</keyword>
<comment type="similarity">
    <text evidence="7">Belongs to the carbohydrate kinase PfkB family. LacC subfamily.</text>
</comment>
<evidence type="ECO:0000256" key="6">
    <source>
        <dbReference type="ARBA" id="ARBA00047745"/>
    </source>
</evidence>
<dbReference type="Pfam" id="PF00294">
    <property type="entry name" value="PfkB"/>
    <property type="match status" value="1"/>
</dbReference>
<reference evidence="11" key="2">
    <citation type="submission" date="2018-03" db="EMBL/GenBank/DDBJ databases">
        <authorList>
            <person name="Naushad S."/>
        </authorList>
    </citation>
    <scope>NUCLEOTIDE SEQUENCE</scope>
    <source>
        <strain evidence="11">SNUC 505</strain>
    </source>
</reference>
<dbReference type="EMBL" id="JAVGJF010000022">
    <property type="protein sequence ID" value="MDQ7175360.1"/>
    <property type="molecule type" value="Genomic_DNA"/>
</dbReference>
<evidence type="ECO:0000256" key="1">
    <source>
        <dbReference type="ARBA" id="ARBA00005380"/>
    </source>
</evidence>
<dbReference type="InterPro" id="IPR029056">
    <property type="entry name" value="Ribokinase-like"/>
</dbReference>
<dbReference type="Proteomes" id="UP001240157">
    <property type="component" value="Unassembled WGS sequence"/>
</dbReference>
<comment type="catalytic activity">
    <reaction evidence="6 8">
        <text>beta-D-fructose 1-phosphate + ATP = beta-D-fructose 1,6-bisphosphate + ADP + H(+)</text>
        <dbReference type="Rhea" id="RHEA:14213"/>
        <dbReference type="ChEBI" id="CHEBI:15378"/>
        <dbReference type="ChEBI" id="CHEBI:30616"/>
        <dbReference type="ChEBI" id="CHEBI:32966"/>
        <dbReference type="ChEBI" id="CHEBI:138881"/>
        <dbReference type="ChEBI" id="CHEBI:456216"/>
        <dbReference type="EC" id="2.7.1.56"/>
    </reaction>
</comment>
<feature type="domain" description="Carbohydrate kinase PfkB" evidence="9">
    <location>
        <begin position="7"/>
        <end position="280"/>
    </location>
</feature>
<evidence type="ECO:0000313" key="11">
    <source>
        <dbReference type="EMBL" id="PTG17131.1"/>
    </source>
</evidence>
<dbReference type="EC" id="2.7.1.144" evidence="7"/>
<dbReference type="PROSITE" id="PS00584">
    <property type="entry name" value="PFKB_KINASES_2"/>
    <property type="match status" value="1"/>
</dbReference>
<dbReference type="PANTHER" id="PTHR46566">
    <property type="entry name" value="1-PHOSPHOFRUCTOKINASE-RELATED"/>
    <property type="match status" value="1"/>
</dbReference>
<dbReference type="InterPro" id="IPR017583">
    <property type="entry name" value="Tagatose/fructose_Pkinase"/>
</dbReference>
<dbReference type="Gene3D" id="3.40.1190.20">
    <property type="match status" value="1"/>
</dbReference>
<comment type="function">
    <text evidence="8">Catalyzes the ATP-dependent phosphorylation of fructose-l-phosphate to fructose-l,6-bisphosphate.</text>
</comment>
<dbReference type="GO" id="GO:0008662">
    <property type="term" value="F:1-phosphofructokinase activity"/>
    <property type="evidence" value="ECO:0007669"/>
    <property type="project" value="UniProtKB-UniRule"/>
</dbReference>
<evidence type="ECO:0000256" key="2">
    <source>
        <dbReference type="ARBA" id="ARBA00022679"/>
    </source>
</evidence>
<reference evidence="10 13" key="3">
    <citation type="submission" date="2023-08" db="EMBL/GenBank/DDBJ databases">
        <title>Whole genome sequencing of Staphylococcus chromogenes NNSch 2386.</title>
        <authorList>
            <person name="Kropotov V.S."/>
            <person name="Boriskina E.V."/>
            <person name="Gordinskaya N.A."/>
            <person name="Shkurkina I.S."/>
            <person name="Kryazhev D.V."/>
            <person name="Alekseeva A.E."/>
            <person name="Makhova M.A."/>
        </authorList>
    </citation>
    <scope>NUCLEOTIDE SEQUENCE [LARGE SCALE GENOMIC DNA]</scope>
    <source>
        <strain evidence="10 13">NNSch 2386</strain>
    </source>
</reference>
<dbReference type="GO" id="GO:0005524">
    <property type="term" value="F:ATP binding"/>
    <property type="evidence" value="ECO:0007669"/>
    <property type="project" value="UniProtKB-UniRule"/>
</dbReference>
<accession>A0AAE5T246</accession>
<dbReference type="Proteomes" id="UP000242704">
    <property type="component" value="Unassembled WGS sequence"/>
</dbReference>
<dbReference type="GO" id="GO:0009024">
    <property type="term" value="F:tagatose-6-phosphate kinase activity"/>
    <property type="evidence" value="ECO:0007669"/>
    <property type="project" value="UniProtKB-EC"/>
</dbReference>
<comment type="caution">
    <text evidence="11">The sequence shown here is derived from an EMBL/GenBank/DDBJ whole genome shotgun (WGS) entry which is preliminary data.</text>
</comment>